<dbReference type="EMBL" id="MCBS01007815">
    <property type="protein sequence ID" value="RKF95947.1"/>
    <property type="molecule type" value="Genomic_DNA"/>
</dbReference>
<accession>A0A420JCF5</accession>
<evidence type="ECO:0000313" key="1">
    <source>
        <dbReference type="EMBL" id="RKF95947.1"/>
    </source>
</evidence>
<evidence type="ECO:0000313" key="2">
    <source>
        <dbReference type="Proteomes" id="UP000285326"/>
    </source>
</evidence>
<gene>
    <name evidence="1" type="ORF">GcM1_078004</name>
</gene>
<name>A0A420JCF5_9PEZI</name>
<organism evidence="1 2">
    <name type="scientific">Golovinomyces cichoracearum</name>
    <dbReference type="NCBI Taxonomy" id="62708"/>
    <lineage>
        <taxon>Eukaryota</taxon>
        <taxon>Fungi</taxon>
        <taxon>Dikarya</taxon>
        <taxon>Ascomycota</taxon>
        <taxon>Pezizomycotina</taxon>
        <taxon>Leotiomycetes</taxon>
        <taxon>Erysiphales</taxon>
        <taxon>Erysiphaceae</taxon>
        <taxon>Golovinomyces</taxon>
    </lineage>
</organism>
<comment type="caution">
    <text evidence="1">The sequence shown here is derived from an EMBL/GenBank/DDBJ whole genome shotgun (WGS) entry which is preliminary data.</text>
</comment>
<dbReference type="AlphaFoldDB" id="A0A420JCF5"/>
<proteinExistence type="predicted"/>
<sequence length="129" mass="14728">MNDNKNIGKSFTECLQILTKKLALMQHGLDKNLRNDTFIHNKIVTACEDQNAFKNICQRPALTLSGLLSDLRSAAELYDRNSGSSTGQTLFVDRKYQKYTKNSTTHSNTRVTSSKKKALEVRHLREDMY</sequence>
<protein>
    <submittedName>
        <fullName evidence="1">Uncharacterized protein</fullName>
    </submittedName>
</protein>
<dbReference type="Proteomes" id="UP000285326">
    <property type="component" value="Unassembled WGS sequence"/>
</dbReference>
<reference evidence="1 2" key="1">
    <citation type="journal article" date="2018" name="BMC Genomics">
        <title>Comparative genome analyses reveal sequence features reflecting distinct modes of host-adaptation between dicot and monocot powdery mildew.</title>
        <authorList>
            <person name="Wu Y."/>
            <person name="Ma X."/>
            <person name="Pan Z."/>
            <person name="Kale S.D."/>
            <person name="Song Y."/>
            <person name="King H."/>
            <person name="Zhang Q."/>
            <person name="Presley C."/>
            <person name="Deng X."/>
            <person name="Wei C.I."/>
            <person name="Xiao S."/>
        </authorList>
    </citation>
    <scope>NUCLEOTIDE SEQUENCE [LARGE SCALE GENOMIC DNA]</scope>
    <source>
        <strain evidence="1">UMSG1</strain>
    </source>
</reference>